<gene>
    <name evidence="1" type="ORF">CYMTET_12655</name>
</gene>
<evidence type="ECO:0000313" key="1">
    <source>
        <dbReference type="EMBL" id="KAK3279465.1"/>
    </source>
</evidence>
<dbReference type="PANTHER" id="PTHR46492:SF1">
    <property type="entry name" value="DYNEIN AXONEMAL ASSEMBLY FACTOR 4"/>
    <property type="match status" value="1"/>
</dbReference>
<dbReference type="SUPFAM" id="SSF48452">
    <property type="entry name" value="TPR-like"/>
    <property type="match status" value="1"/>
</dbReference>
<dbReference type="AlphaFoldDB" id="A0AAE0GK27"/>
<proteinExistence type="predicted"/>
<name>A0AAE0GK27_9CHLO</name>
<dbReference type="InterPro" id="IPR011990">
    <property type="entry name" value="TPR-like_helical_dom_sf"/>
</dbReference>
<keyword evidence="2" id="KW-1185">Reference proteome</keyword>
<feature type="non-terminal residue" evidence="1">
    <location>
        <position position="1"/>
    </location>
</feature>
<evidence type="ECO:0000313" key="2">
    <source>
        <dbReference type="Proteomes" id="UP001190700"/>
    </source>
</evidence>
<comment type="caution">
    <text evidence="1">The sequence shown here is derived from an EMBL/GenBank/DDBJ whole genome shotgun (WGS) entry which is preliminary data.</text>
</comment>
<dbReference type="GO" id="GO:0036159">
    <property type="term" value="P:inner dynein arm assembly"/>
    <property type="evidence" value="ECO:0007669"/>
    <property type="project" value="TreeGrafter"/>
</dbReference>
<dbReference type="Proteomes" id="UP001190700">
    <property type="component" value="Unassembled WGS sequence"/>
</dbReference>
<dbReference type="EMBL" id="LGRX02004874">
    <property type="protein sequence ID" value="KAK3279465.1"/>
    <property type="molecule type" value="Genomic_DNA"/>
</dbReference>
<dbReference type="GO" id="GO:0003341">
    <property type="term" value="P:cilium movement"/>
    <property type="evidence" value="ECO:0007669"/>
    <property type="project" value="TreeGrafter"/>
</dbReference>
<dbReference type="SMART" id="SM00028">
    <property type="entry name" value="TPR"/>
    <property type="match status" value="2"/>
</dbReference>
<dbReference type="Gene3D" id="1.25.40.10">
    <property type="entry name" value="Tetratricopeptide repeat domain"/>
    <property type="match status" value="1"/>
</dbReference>
<protein>
    <submittedName>
        <fullName evidence="1">Uncharacterized protein</fullName>
    </submittedName>
</protein>
<dbReference type="InterPro" id="IPR019734">
    <property type="entry name" value="TPR_rpt"/>
</dbReference>
<organism evidence="1 2">
    <name type="scientific">Cymbomonas tetramitiformis</name>
    <dbReference type="NCBI Taxonomy" id="36881"/>
    <lineage>
        <taxon>Eukaryota</taxon>
        <taxon>Viridiplantae</taxon>
        <taxon>Chlorophyta</taxon>
        <taxon>Pyramimonadophyceae</taxon>
        <taxon>Pyramimonadales</taxon>
        <taxon>Pyramimonadaceae</taxon>
        <taxon>Cymbomonas</taxon>
    </lineage>
</organism>
<reference evidence="1 2" key="1">
    <citation type="journal article" date="2015" name="Genome Biol. Evol.">
        <title>Comparative Genomics of a Bacterivorous Green Alga Reveals Evolutionary Causalities and Consequences of Phago-Mixotrophic Mode of Nutrition.</title>
        <authorList>
            <person name="Burns J.A."/>
            <person name="Paasch A."/>
            <person name="Narechania A."/>
            <person name="Kim E."/>
        </authorList>
    </citation>
    <scope>NUCLEOTIDE SEQUENCE [LARGE SCALE GENOMIC DNA]</scope>
    <source>
        <strain evidence="1 2">PLY_AMNH</strain>
    </source>
</reference>
<sequence>TGLRARGDLRFKDKDFQGAIEAYTLLLQLREARPGALRSEKTAAYANRAACHMGLSDFGASVDDCHRALALQLKGTGSSADEVHAMVEQLVQDAGSCQQPQGEWGAGGAMRASLARLLARRATALGHLKRYKLAAQDYASSAKLQRNGGNAALAEQLESDLAVMLQMEQEHSSVNSEL</sequence>
<dbReference type="PANTHER" id="PTHR46492">
    <property type="entry name" value="DYNEIN ASSEMBLY FACTOR 4, AXONEMAL"/>
    <property type="match status" value="1"/>
</dbReference>
<dbReference type="InterPro" id="IPR052004">
    <property type="entry name" value="Dynein_assembly_factor_4"/>
</dbReference>
<accession>A0AAE0GK27</accession>
<dbReference type="GO" id="GO:0036158">
    <property type="term" value="P:outer dynein arm assembly"/>
    <property type="evidence" value="ECO:0007669"/>
    <property type="project" value="TreeGrafter"/>
</dbReference>